<comment type="subcellular location">
    <subcellularLocation>
        <location evidence="1">Nucleus</location>
    </subcellularLocation>
</comment>
<dbReference type="SMART" id="SM00066">
    <property type="entry name" value="GAL4"/>
    <property type="match status" value="1"/>
</dbReference>
<evidence type="ECO:0000313" key="8">
    <source>
        <dbReference type="Proteomes" id="UP001629113"/>
    </source>
</evidence>
<keyword evidence="2" id="KW-0805">Transcription regulation</keyword>
<feature type="domain" description="Zn(2)-C6 fungal-type" evidence="6">
    <location>
        <begin position="13"/>
        <end position="43"/>
    </location>
</feature>
<sequence>MPQDNSKAVKRRACDECRSRKLACSKEPDGCARCIREQIKCYYSEQKQMGRPRKRQFIEMVGDDVGLEKTLQELDTLPFFADDLGYNEDEFTEPYFTAARMFEPPVYSEVSKDSATSGSDSSLHYIAPSTVKPFQYGQVDFGNINFDSTTENDNDMSSDHIPQVLSTPITSLTEAEPPRTVPCSCLASMYLSLAALQQFPSDINSALYAVRSAADTAQKCIWCPQCGSVVLGDETPPIESFQNTMILGTLLPVIANGYGRLLEMVDIEATAAANRGESKTFNLQRYGGFNNCSISNPTPQRLLKIREDEQMFSNKEMQPDMWRTCVRQMLKIDIYGFESKEEGCEYKGLKNILQEMEDRQRTRHHILDAHRKAGTIDQIYPNLRGGHFHGNRNAPQECLGEKTSTCLQIIQIAKYAIDALVIP</sequence>
<evidence type="ECO:0000256" key="4">
    <source>
        <dbReference type="ARBA" id="ARBA00023163"/>
    </source>
</evidence>
<keyword evidence="3" id="KW-0238">DNA-binding</keyword>
<evidence type="ECO:0000256" key="2">
    <source>
        <dbReference type="ARBA" id="ARBA00023015"/>
    </source>
</evidence>
<keyword evidence="8" id="KW-1185">Reference proteome</keyword>
<dbReference type="Proteomes" id="UP001629113">
    <property type="component" value="Unassembled WGS sequence"/>
</dbReference>
<dbReference type="PROSITE" id="PS00463">
    <property type="entry name" value="ZN2_CY6_FUNGAL_1"/>
    <property type="match status" value="1"/>
</dbReference>
<name>A0ABR4PC48_9HELO</name>
<dbReference type="Pfam" id="PF00172">
    <property type="entry name" value="Zn_clus"/>
    <property type="match status" value="1"/>
</dbReference>
<protein>
    <recommendedName>
        <fullName evidence="6">Zn(2)-C6 fungal-type domain-containing protein</fullName>
    </recommendedName>
</protein>
<dbReference type="InterPro" id="IPR036864">
    <property type="entry name" value="Zn2-C6_fun-type_DNA-bd_sf"/>
</dbReference>
<reference evidence="7 8" key="1">
    <citation type="submission" date="2024-06" db="EMBL/GenBank/DDBJ databases">
        <title>Complete genome of Phlyctema vagabunda strain 19-DSS-EL-015.</title>
        <authorList>
            <person name="Fiorenzani C."/>
        </authorList>
    </citation>
    <scope>NUCLEOTIDE SEQUENCE [LARGE SCALE GENOMIC DNA]</scope>
    <source>
        <strain evidence="7 8">19-DSS-EL-015</strain>
    </source>
</reference>
<organism evidence="7 8">
    <name type="scientific">Phlyctema vagabunda</name>
    <dbReference type="NCBI Taxonomy" id="108571"/>
    <lineage>
        <taxon>Eukaryota</taxon>
        <taxon>Fungi</taxon>
        <taxon>Dikarya</taxon>
        <taxon>Ascomycota</taxon>
        <taxon>Pezizomycotina</taxon>
        <taxon>Leotiomycetes</taxon>
        <taxon>Helotiales</taxon>
        <taxon>Dermateaceae</taxon>
        <taxon>Phlyctema</taxon>
    </lineage>
</organism>
<evidence type="ECO:0000259" key="6">
    <source>
        <dbReference type="PROSITE" id="PS50048"/>
    </source>
</evidence>
<dbReference type="PROSITE" id="PS50048">
    <property type="entry name" value="ZN2_CY6_FUNGAL_2"/>
    <property type="match status" value="1"/>
</dbReference>
<dbReference type="InterPro" id="IPR001138">
    <property type="entry name" value="Zn2Cys6_DnaBD"/>
</dbReference>
<dbReference type="EMBL" id="JBFCZG010000006">
    <property type="protein sequence ID" value="KAL3420901.1"/>
    <property type="molecule type" value="Genomic_DNA"/>
</dbReference>
<evidence type="ECO:0000256" key="5">
    <source>
        <dbReference type="ARBA" id="ARBA00023242"/>
    </source>
</evidence>
<keyword evidence="4" id="KW-0804">Transcription</keyword>
<accession>A0ABR4PC48</accession>
<proteinExistence type="predicted"/>
<evidence type="ECO:0000256" key="3">
    <source>
        <dbReference type="ARBA" id="ARBA00023125"/>
    </source>
</evidence>
<dbReference type="Gene3D" id="4.10.240.10">
    <property type="entry name" value="Zn(2)-C6 fungal-type DNA-binding domain"/>
    <property type="match status" value="1"/>
</dbReference>
<dbReference type="PANTHER" id="PTHR47540">
    <property type="entry name" value="THIAMINE REPRESSIBLE GENES REGULATORY PROTEIN THI5"/>
    <property type="match status" value="1"/>
</dbReference>
<comment type="caution">
    <text evidence="7">The sequence shown here is derived from an EMBL/GenBank/DDBJ whole genome shotgun (WGS) entry which is preliminary data.</text>
</comment>
<dbReference type="SUPFAM" id="SSF57701">
    <property type="entry name" value="Zn2/Cys6 DNA-binding domain"/>
    <property type="match status" value="1"/>
</dbReference>
<keyword evidence="5" id="KW-0539">Nucleus</keyword>
<evidence type="ECO:0000256" key="1">
    <source>
        <dbReference type="ARBA" id="ARBA00004123"/>
    </source>
</evidence>
<dbReference type="CDD" id="cd00067">
    <property type="entry name" value="GAL4"/>
    <property type="match status" value="1"/>
</dbReference>
<gene>
    <name evidence="7" type="ORF">PVAG01_07346</name>
</gene>
<evidence type="ECO:0000313" key="7">
    <source>
        <dbReference type="EMBL" id="KAL3420901.1"/>
    </source>
</evidence>
<dbReference type="InterPro" id="IPR051711">
    <property type="entry name" value="Stress_Response_Reg"/>
</dbReference>
<dbReference type="PANTHER" id="PTHR47540:SF4">
    <property type="entry name" value="TRANSCRIPTION FACTOR RGLT"/>
    <property type="match status" value="1"/>
</dbReference>